<accession>A0A9W6P4L9</accession>
<dbReference type="InterPro" id="IPR029228">
    <property type="entry name" value="Alkyl_sulf_dimr"/>
</dbReference>
<dbReference type="PANTHER" id="PTHR43223:SF2">
    <property type="entry name" value="METALLO-BETA-LACTAMASE DOMAIN-CONTAINING PROTEIN"/>
    <property type="match status" value="1"/>
</dbReference>
<evidence type="ECO:0000256" key="1">
    <source>
        <dbReference type="ARBA" id="ARBA00022723"/>
    </source>
</evidence>
<evidence type="ECO:0000259" key="4">
    <source>
        <dbReference type="Pfam" id="PF14863"/>
    </source>
</evidence>
<dbReference type="GO" id="GO:0016787">
    <property type="term" value="F:hydrolase activity"/>
    <property type="evidence" value="ECO:0007669"/>
    <property type="project" value="UniProtKB-KW"/>
</dbReference>
<dbReference type="Gene3D" id="1.25.40.880">
    <property type="entry name" value="Alkyl sulfatase, dimerisation domain"/>
    <property type="match status" value="1"/>
</dbReference>
<evidence type="ECO:0000259" key="5">
    <source>
        <dbReference type="Pfam" id="PF14864"/>
    </source>
</evidence>
<keyword evidence="3" id="KW-0862">Zinc</keyword>
<evidence type="ECO:0000313" key="7">
    <source>
        <dbReference type="Proteomes" id="UP001165092"/>
    </source>
</evidence>
<dbReference type="InterPro" id="IPR036866">
    <property type="entry name" value="RibonucZ/Hydroxyglut_hydro"/>
</dbReference>
<keyword evidence="7" id="KW-1185">Reference proteome</keyword>
<organism evidence="6 7">
    <name type="scientific">Nocardiopsis ansamitocini</name>
    <dbReference type="NCBI Taxonomy" id="1670832"/>
    <lineage>
        <taxon>Bacteria</taxon>
        <taxon>Bacillati</taxon>
        <taxon>Actinomycetota</taxon>
        <taxon>Actinomycetes</taxon>
        <taxon>Streptosporangiales</taxon>
        <taxon>Nocardiopsidaceae</taxon>
        <taxon>Nocardiopsis</taxon>
    </lineage>
</organism>
<dbReference type="PANTHER" id="PTHR43223">
    <property type="entry name" value="ALKYL/ARYL-SULFATASE"/>
    <property type="match status" value="1"/>
</dbReference>
<feature type="domain" description="Alkyl sulfatase C-terminal" evidence="5">
    <location>
        <begin position="445"/>
        <end position="548"/>
    </location>
</feature>
<dbReference type="RefSeq" id="WP_285757811.1">
    <property type="nucleotide sequence ID" value="NZ_BSQG01000001.1"/>
</dbReference>
<dbReference type="Pfam" id="PF14863">
    <property type="entry name" value="Alkyl_sulf_dimr"/>
    <property type="match status" value="1"/>
</dbReference>
<evidence type="ECO:0000313" key="6">
    <source>
        <dbReference type="EMBL" id="GLU46972.1"/>
    </source>
</evidence>
<dbReference type="GO" id="GO:0046872">
    <property type="term" value="F:metal ion binding"/>
    <property type="evidence" value="ECO:0007669"/>
    <property type="project" value="UniProtKB-KW"/>
</dbReference>
<sequence length="558" mass="59863">MSYPLSYPEPVRSALETTAPHDGEKPSMAPVADTPARMLRIGDGPMLKCVVLEGPSGVVLYGTGESHRQGRSIARAVAEEIGKPVKAIIYGERHEDQCSGTNGVMAELPTSNVLVIAPSGWDEATPTHARAVAPVLALRAAMQYGTSLRETATRGSELSRTLRGEFSGSLVQPTVTVRPGQELKLAGMRIRFFATKDQAGGIGLYLAESRLAVLSTDMCAGLDNLIGVQGPPEQTTREWRTMIHSLQSMDIEHLVGTRFAPARGAVMIREQFDAYLDAIDYSHDQSVRHILAGASPDELFDLVDVPEPPSMFCHPLQANFKGTAAGYFASYLGWFSGNAVDLKPTPRRKRSRNTVELMGGAERVLQAADEALTAEDPQWSAELARMALDSGTSDKEARAALCRALHALGDACPNPLMGGWYHGAALEAGGEVDLAAVRDLVERADALSAADVLNGLRFRVVPEAAEDVTVTIGVDVLDTGERFGMRLRNKVLRIQTGTPPEWSAGIATDQRGLGSLAFGDRSIDELAACGEIEILGDPEPVEQLWSAIGPRPRLAVHS</sequence>
<proteinExistence type="predicted"/>
<gene>
    <name evidence="6" type="ORF">Nans01_13230</name>
</gene>
<keyword evidence="2" id="KW-0378">Hydrolase</keyword>
<name>A0A9W6P4L9_9ACTN</name>
<dbReference type="Gene3D" id="3.30.1050.10">
    <property type="entry name" value="SCP2 sterol-binding domain"/>
    <property type="match status" value="1"/>
</dbReference>
<dbReference type="InterPro" id="IPR029229">
    <property type="entry name" value="Alkyl_sulf_C"/>
</dbReference>
<keyword evidence="1" id="KW-0479">Metal-binding</keyword>
<evidence type="ECO:0000256" key="2">
    <source>
        <dbReference type="ARBA" id="ARBA00022801"/>
    </source>
</evidence>
<dbReference type="InterPro" id="IPR036527">
    <property type="entry name" value="SCP2_sterol-bd_dom_sf"/>
</dbReference>
<comment type="caution">
    <text evidence="6">The sequence shown here is derived from an EMBL/GenBank/DDBJ whole genome shotgun (WGS) entry which is preliminary data.</text>
</comment>
<dbReference type="Gene3D" id="3.60.15.30">
    <property type="entry name" value="Metallo-beta-lactamase domain"/>
    <property type="match status" value="1"/>
</dbReference>
<dbReference type="InterPro" id="IPR052195">
    <property type="entry name" value="Bact_Alkyl/Aryl-Sulfatase"/>
</dbReference>
<evidence type="ECO:0000256" key="3">
    <source>
        <dbReference type="ARBA" id="ARBA00022833"/>
    </source>
</evidence>
<dbReference type="SUPFAM" id="SSF56281">
    <property type="entry name" value="Metallo-hydrolase/oxidoreductase"/>
    <property type="match status" value="1"/>
</dbReference>
<protein>
    <submittedName>
        <fullName evidence="6">Uncharacterized protein</fullName>
    </submittedName>
</protein>
<dbReference type="EMBL" id="BSQG01000001">
    <property type="protein sequence ID" value="GLU46972.1"/>
    <property type="molecule type" value="Genomic_DNA"/>
</dbReference>
<dbReference type="Pfam" id="PF14864">
    <property type="entry name" value="Alkyl_sulf_C"/>
    <property type="match status" value="1"/>
</dbReference>
<feature type="domain" description="Alkyl sulfatase dimerisation" evidence="4">
    <location>
        <begin position="326"/>
        <end position="427"/>
    </location>
</feature>
<dbReference type="InterPro" id="IPR038536">
    <property type="entry name" value="Alkyl/aryl-sulf_dimr_sf"/>
</dbReference>
<dbReference type="SUPFAM" id="SSF55718">
    <property type="entry name" value="SCP-like"/>
    <property type="match status" value="1"/>
</dbReference>
<dbReference type="GO" id="GO:0046983">
    <property type="term" value="F:protein dimerization activity"/>
    <property type="evidence" value="ECO:0007669"/>
    <property type="project" value="InterPro"/>
</dbReference>
<dbReference type="AlphaFoldDB" id="A0A9W6P4L9"/>
<reference evidence="6" key="1">
    <citation type="submission" date="2023-02" db="EMBL/GenBank/DDBJ databases">
        <title>Nocardiopsis ansamitocini NBRC 112285.</title>
        <authorList>
            <person name="Ichikawa N."/>
            <person name="Sato H."/>
            <person name="Tonouchi N."/>
        </authorList>
    </citation>
    <scope>NUCLEOTIDE SEQUENCE</scope>
    <source>
        <strain evidence="6">NBRC 112285</strain>
    </source>
</reference>
<dbReference type="Proteomes" id="UP001165092">
    <property type="component" value="Unassembled WGS sequence"/>
</dbReference>